<dbReference type="InParanoid" id="A0A316VQJ7"/>
<dbReference type="GeneID" id="37033216"/>
<sequence>MGIIGPRCFMGVVSGSMSILTSFHSLTTSDVRFVSVLWMKRSSLRERVRARVRAHSRLFGLGVDAKGSACSLVLSGMIESRFEMLLGVRASYLFAQLCPFAWRIVWRDVFWQRHVCVRGRDVSSSRESRARALCTPTHRRRIWSSRRRRRRRRGSYRARESERPASAWTPRGQARGRWSRAGEE</sequence>
<reference evidence="2 3" key="1">
    <citation type="journal article" date="2018" name="Mol. Biol. Evol.">
        <title>Broad Genomic Sampling Reveals a Smut Pathogenic Ancestry of the Fungal Clade Ustilaginomycotina.</title>
        <authorList>
            <person name="Kijpornyongpan T."/>
            <person name="Mondo S.J."/>
            <person name="Barry K."/>
            <person name="Sandor L."/>
            <person name="Lee J."/>
            <person name="Lipzen A."/>
            <person name="Pangilinan J."/>
            <person name="LaButti K."/>
            <person name="Hainaut M."/>
            <person name="Henrissat B."/>
            <person name="Grigoriev I.V."/>
            <person name="Spatafora J.W."/>
            <person name="Aime M.C."/>
        </authorList>
    </citation>
    <scope>NUCLEOTIDE SEQUENCE [LARGE SCALE GENOMIC DNA]</scope>
    <source>
        <strain evidence="2 3">MCA 4658</strain>
    </source>
</reference>
<dbReference type="EMBL" id="KZ819440">
    <property type="protein sequence ID" value="PWN39866.1"/>
    <property type="molecule type" value="Genomic_DNA"/>
</dbReference>
<dbReference type="RefSeq" id="XP_025367026.1">
    <property type="nucleotide sequence ID" value="XM_025511346.1"/>
</dbReference>
<gene>
    <name evidence="2" type="ORF">IE81DRAFT_255137</name>
</gene>
<dbReference type="Proteomes" id="UP000245783">
    <property type="component" value="Unassembled WGS sequence"/>
</dbReference>
<dbReference type="AlphaFoldDB" id="A0A316VQJ7"/>
<name>A0A316VQJ7_9BASI</name>
<organism evidence="2 3">
    <name type="scientific">Ceraceosorus guamensis</name>
    <dbReference type="NCBI Taxonomy" id="1522189"/>
    <lineage>
        <taxon>Eukaryota</taxon>
        <taxon>Fungi</taxon>
        <taxon>Dikarya</taxon>
        <taxon>Basidiomycota</taxon>
        <taxon>Ustilaginomycotina</taxon>
        <taxon>Exobasidiomycetes</taxon>
        <taxon>Ceraceosorales</taxon>
        <taxon>Ceraceosoraceae</taxon>
        <taxon>Ceraceosorus</taxon>
    </lineage>
</organism>
<protein>
    <submittedName>
        <fullName evidence="2">Uncharacterized protein</fullName>
    </submittedName>
</protein>
<keyword evidence="3" id="KW-1185">Reference proteome</keyword>
<feature type="compositionally biased region" description="Basic residues" evidence="1">
    <location>
        <begin position="144"/>
        <end position="156"/>
    </location>
</feature>
<proteinExistence type="predicted"/>
<evidence type="ECO:0000256" key="1">
    <source>
        <dbReference type="SAM" id="MobiDB-lite"/>
    </source>
</evidence>
<accession>A0A316VQJ7</accession>
<evidence type="ECO:0000313" key="3">
    <source>
        <dbReference type="Proteomes" id="UP000245783"/>
    </source>
</evidence>
<feature type="region of interest" description="Disordered" evidence="1">
    <location>
        <begin position="144"/>
        <end position="184"/>
    </location>
</feature>
<evidence type="ECO:0000313" key="2">
    <source>
        <dbReference type="EMBL" id="PWN39866.1"/>
    </source>
</evidence>